<dbReference type="InParanoid" id="A0A2H3DLM9"/>
<dbReference type="Proteomes" id="UP000217790">
    <property type="component" value="Unassembled WGS sequence"/>
</dbReference>
<dbReference type="EMBL" id="KZ293653">
    <property type="protein sequence ID" value="PBK94990.1"/>
    <property type="molecule type" value="Genomic_DNA"/>
</dbReference>
<protein>
    <submittedName>
        <fullName evidence="1">Uncharacterized protein</fullName>
    </submittedName>
</protein>
<evidence type="ECO:0000313" key="1">
    <source>
        <dbReference type="EMBL" id="PBK94990.1"/>
    </source>
</evidence>
<keyword evidence="2" id="KW-1185">Reference proteome</keyword>
<dbReference type="AlphaFoldDB" id="A0A2H3DLM9"/>
<sequence>MNYVLRRHSENVCSRPLRRQGASDAIGILINKTVPLDMNAQLHTPCLQPDADTCRFSPSLGLCPAAVANLHYHPVSDDARLGAVSCAFPCQIPFDLHGRYAQFCSECHN</sequence>
<accession>A0A2H3DLM9</accession>
<organism evidence="1 2">
    <name type="scientific">Armillaria gallica</name>
    <name type="common">Bulbous honey fungus</name>
    <name type="synonym">Armillaria bulbosa</name>
    <dbReference type="NCBI Taxonomy" id="47427"/>
    <lineage>
        <taxon>Eukaryota</taxon>
        <taxon>Fungi</taxon>
        <taxon>Dikarya</taxon>
        <taxon>Basidiomycota</taxon>
        <taxon>Agaricomycotina</taxon>
        <taxon>Agaricomycetes</taxon>
        <taxon>Agaricomycetidae</taxon>
        <taxon>Agaricales</taxon>
        <taxon>Marasmiineae</taxon>
        <taxon>Physalacriaceae</taxon>
        <taxon>Armillaria</taxon>
    </lineage>
</organism>
<gene>
    <name evidence="1" type="ORF">ARMGADRAFT_73467</name>
</gene>
<name>A0A2H3DLM9_ARMGA</name>
<evidence type="ECO:0000313" key="2">
    <source>
        <dbReference type="Proteomes" id="UP000217790"/>
    </source>
</evidence>
<reference evidence="2" key="1">
    <citation type="journal article" date="2017" name="Nat. Ecol. Evol.">
        <title>Genome expansion and lineage-specific genetic innovations in the forest pathogenic fungi Armillaria.</title>
        <authorList>
            <person name="Sipos G."/>
            <person name="Prasanna A.N."/>
            <person name="Walter M.C."/>
            <person name="O'Connor E."/>
            <person name="Balint B."/>
            <person name="Krizsan K."/>
            <person name="Kiss B."/>
            <person name="Hess J."/>
            <person name="Varga T."/>
            <person name="Slot J."/>
            <person name="Riley R."/>
            <person name="Boka B."/>
            <person name="Rigling D."/>
            <person name="Barry K."/>
            <person name="Lee J."/>
            <person name="Mihaltcheva S."/>
            <person name="LaButti K."/>
            <person name="Lipzen A."/>
            <person name="Waldron R."/>
            <person name="Moloney N.M."/>
            <person name="Sperisen C."/>
            <person name="Kredics L."/>
            <person name="Vagvoelgyi C."/>
            <person name="Patrignani A."/>
            <person name="Fitzpatrick D."/>
            <person name="Nagy I."/>
            <person name="Doyle S."/>
            <person name="Anderson J.B."/>
            <person name="Grigoriev I.V."/>
            <person name="Gueldener U."/>
            <person name="Muensterkoetter M."/>
            <person name="Nagy L.G."/>
        </authorList>
    </citation>
    <scope>NUCLEOTIDE SEQUENCE [LARGE SCALE GENOMIC DNA]</scope>
    <source>
        <strain evidence="2">Ar21-2</strain>
    </source>
</reference>
<dbReference type="OrthoDB" id="10562992at2759"/>
<proteinExistence type="predicted"/>